<evidence type="ECO:0000256" key="1">
    <source>
        <dbReference type="ARBA" id="ARBA00022722"/>
    </source>
</evidence>
<keyword evidence="7" id="KW-0695">RNA-directed DNA polymerase</keyword>
<evidence type="ECO:0000256" key="4">
    <source>
        <dbReference type="ARBA" id="ARBA00022801"/>
    </source>
</evidence>
<keyword evidence="8" id="KW-0548">Nucleotidyltransferase</keyword>
<proteinExistence type="predicted"/>
<keyword evidence="4" id="KW-0378">Hydrolase</keyword>
<dbReference type="PANTHER" id="PTHR42648">
    <property type="entry name" value="TRANSPOSASE, PUTATIVE-RELATED"/>
    <property type="match status" value="1"/>
</dbReference>
<keyword evidence="3" id="KW-0255">Endonuclease</keyword>
<evidence type="ECO:0000256" key="3">
    <source>
        <dbReference type="ARBA" id="ARBA00022759"/>
    </source>
</evidence>
<evidence type="ECO:0000313" key="12">
    <source>
        <dbReference type="Proteomes" id="UP001151760"/>
    </source>
</evidence>
<dbReference type="InterPro" id="IPR036397">
    <property type="entry name" value="RNaseH_sf"/>
</dbReference>
<dbReference type="EMBL" id="BQNB010020015">
    <property type="protein sequence ID" value="GJT91401.1"/>
    <property type="molecule type" value="Genomic_DNA"/>
</dbReference>
<sequence>MASTCTDLNCDIINDLAKDNLGTCLPKFKYTKDHLFLSCEQGKSKKVPHKPKLVSKSKNRLHILHMDLCGLMRVESINRKRYVLVIVDDYSYYTWANFLRSKDEALENDREDIWKLGAKGLDLTYAPSTITSQKPIELELDILFEAMYDDYIGGQPSDTTRTAPVAPATQNLPTPNASTTNAESALTPTNLST</sequence>
<accession>A0ABQ5HU46</accession>
<keyword evidence="8" id="KW-0239">DNA-directed DNA polymerase</keyword>
<keyword evidence="1" id="KW-0540">Nuclease</keyword>
<reference evidence="11" key="2">
    <citation type="submission" date="2022-01" db="EMBL/GenBank/DDBJ databases">
        <authorList>
            <person name="Yamashiro T."/>
            <person name="Shiraishi A."/>
            <person name="Satake H."/>
            <person name="Nakayama K."/>
        </authorList>
    </citation>
    <scope>NUCLEOTIDE SEQUENCE</scope>
</reference>
<evidence type="ECO:0000256" key="7">
    <source>
        <dbReference type="ARBA" id="ARBA00022918"/>
    </source>
</evidence>
<comment type="caution">
    <text evidence="11">The sequence shown here is derived from an EMBL/GenBank/DDBJ whole genome shotgun (WGS) entry which is preliminary data.</text>
</comment>
<evidence type="ECO:0000256" key="10">
    <source>
        <dbReference type="SAM" id="MobiDB-lite"/>
    </source>
</evidence>
<feature type="region of interest" description="Disordered" evidence="10">
    <location>
        <begin position="156"/>
        <end position="193"/>
    </location>
</feature>
<evidence type="ECO:0000256" key="8">
    <source>
        <dbReference type="ARBA" id="ARBA00022932"/>
    </source>
</evidence>
<organism evidence="11 12">
    <name type="scientific">Tanacetum coccineum</name>
    <dbReference type="NCBI Taxonomy" id="301880"/>
    <lineage>
        <taxon>Eukaryota</taxon>
        <taxon>Viridiplantae</taxon>
        <taxon>Streptophyta</taxon>
        <taxon>Embryophyta</taxon>
        <taxon>Tracheophyta</taxon>
        <taxon>Spermatophyta</taxon>
        <taxon>Magnoliopsida</taxon>
        <taxon>eudicotyledons</taxon>
        <taxon>Gunneridae</taxon>
        <taxon>Pentapetalae</taxon>
        <taxon>asterids</taxon>
        <taxon>campanulids</taxon>
        <taxon>Asterales</taxon>
        <taxon>Asteraceae</taxon>
        <taxon>Asteroideae</taxon>
        <taxon>Anthemideae</taxon>
        <taxon>Anthemidinae</taxon>
        <taxon>Tanacetum</taxon>
    </lineage>
</organism>
<keyword evidence="5" id="KW-0460">Magnesium</keyword>
<dbReference type="InterPro" id="IPR012337">
    <property type="entry name" value="RNaseH-like_sf"/>
</dbReference>
<reference evidence="11" key="1">
    <citation type="journal article" date="2022" name="Int. J. Mol. Sci.">
        <title>Draft Genome of Tanacetum Coccineum: Genomic Comparison of Closely Related Tanacetum-Family Plants.</title>
        <authorList>
            <person name="Yamashiro T."/>
            <person name="Shiraishi A."/>
            <person name="Nakayama K."/>
            <person name="Satake H."/>
        </authorList>
    </citation>
    <scope>NUCLEOTIDE SEQUENCE</scope>
</reference>
<evidence type="ECO:0000313" key="11">
    <source>
        <dbReference type="EMBL" id="GJT91401.1"/>
    </source>
</evidence>
<keyword evidence="2" id="KW-0479">Metal-binding</keyword>
<protein>
    <submittedName>
        <fullName evidence="11">Retrovirus-related pol polyprotein from transposon TNT 1-94</fullName>
    </submittedName>
</protein>
<keyword evidence="12" id="KW-1185">Reference proteome</keyword>
<evidence type="ECO:0000256" key="6">
    <source>
        <dbReference type="ARBA" id="ARBA00022908"/>
    </source>
</evidence>
<keyword evidence="9" id="KW-0233">DNA recombination</keyword>
<dbReference type="Gene3D" id="3.30.420.10">
    <property type="entry name" value="Ribonuclease H-like superfamily/Ribonuclease H"/>
    <property type="match status" value="1"/>
</dbReference>
<dbReference type="SUPFAM" id="SSF53098">
    <property type="entry name" value="Ribonuclease H-like"/>
    <property type="match status" value="1"/>
</dbReference>
<keyword evidence="8" id="KW-0808">Transferase</keyword>
<evidence type="ECO:0000256" key="2">
    <source>
        <dbReference type="ARBA" id="ARBA00022723"/>
    </source>
</evidence>
<gene>
    <name evidence="11" type="ORF">Tco_1080246</name>
</gene>
<dbReference type="PANTHER" id="PTHR42648:SF11">
    <property type="entry name" value="TRANSPOSON TY4-P GAG-POL POLYPROTEIN"/>
    <property type="match status" value="1"/>
</dbReference>
<evidence type="ECO:0000256" key="5">
    <source>
        <dbReference type="ARBA" id="ARBA00022842"/>
    </source>
</evidence>
<evidence type="ECO:0000256" key="9">
    <source>
        <dbReference type="ARBA" id="ARBA00023172"/>
    </source>
</evidence>
<name>A0ABQ5HU46_9ASTR</name>
<keyword evidence="6" id="KW-0229">DNA integration</keyword>
<dbReference type="Proteomes" id="UP001151760">
    <property type="component" value="Unassembled WGS sequence"/>
</dbReference>
<dbReference type="InterPro" id="IPR039537">
    <property type="entry name" value="Retrotran_Ty1/copia-like"/>
</dbReference>